<dbReference type="GeneTree" id="ENSGT00960000186656"/>
<dbReference type="Gene3D" id="2.60.40.10">
    <property type="entry name" value="Immunoglobulins"/>
    <property type="match status" value="1"/>
</dbReference>
<dbReference type="Proteomes" id="UP000002280">
    <property type="component" value="Chromosome 1"/>
</dbReference>
<name>F7FSQ0_MONDO</name>
<dbReference type="SMART" id="SM00406">
    <property type="entry name" value="IGv"/>
    <property type="match status" value="1"/>
</dbReference>
<dbReference type="InterPro" id="IPR036179">
    <property type="entry name" value="Ig-like_dom_sf"/>
</dbReference>
<keyword evidence="2" id="KW-1015">Disulfide bond</keyword>
<evidence type="ECO:0000256" key="2">
    <source>
        <dbReference type="ARBA" id="ARBA00023157"/>
    </source>
</evidence>
<evidence type="ECO:0000256" key="1">
    <source>
        <dbReference type="ARBA" id="ARBA00022729"/>
    </source>
</evidence>
<reference evidence="7" key="3">
    <citation type="submission" date="2025-09" db="UniProtKB">
        <authorList>
            <consortium name="Ensembl"/>
        </authorList>
    </citation>
    <scope>IDENTIFICATION</scope>
</reference>
<sequence>RVTLGKSLNPPCPALITLLQISYVLAGSQGQEEFQVLQTKEPVSVAKGGKVTLNCTILENSPPGPVKWFKGAGPQRKEIYNFKGGSYPRIKAVVPSSHTDFSISISNITPEDTGTYYCVKFKRGNPDTEFKSGGTIILIFRILSISISKRQCFKPRALIISLSYSQKRLL</sequence>
<dbReference type="InterPro" id="IPR051755">
    <property type="entry name" value="Ig-like_CS_Receptor"/>
</dbReference>
<evidence type="ECO:0000313" key="7">
    <source>
        <dbReference type="Ensembl" id="ENSMODP00000038644.2"/>
    </source>
</evidence>
<reference evidence="7" key="2">
    <citation type="submission" date="2025-08" db="UniProtKB">
        <authorList>
            <consortium name="Ensembl"/>
        </authorList>
    </citation>
    <scope>IDENTIFICATION</scope>
</reference>
<dbReference type="InterPro" id="IPR007110">
    <property type="entry name" value="Ig-like_dom"/>
</dbReference>
<feature type="signal peptide" evidence="5">
    <location>
        <begin position="1"/>
        <end position="26"/>
    </location>
</feature>
<dbReference type="InterPro" id="IPR003599">
    <property type="entry name" value="Ig_sub"/>
</dbReference>
<dbReference type="SMART" id="SM00409">
    <property type="entry name" value="IG"/>
    <property type="match status" value="1"/>
</dbReference>
<dbReference type="PROSITE" id="PS50835">
    <property type="entry name" value="IG_LIKE"/>
    <property type="match status" value="1"/>
</dbReference>
<dbReference type="HOGENOM" id="CLU_119812_1_0_1"/>
<dbReference type="AlphaFoldDB" id="F7FSQ0"/>
<feature type="chain" id="PRO_5023846917" description="Ig-like domain-containing protein" evidence="5">
    <location>
        <begin position="27"/>
        <end position="170"/>
    </location>
</feature>
<keyword evidence="3" id="KW-0325">Glycoprotein</keyword>
<keyword evidence="1 5" id="KW-0732">Signal</keyword>
<dbReference type="Pfam" id="PF07686">
    <property type="entry name" value="V-set"/>
    <property type="match status" value="1"/>
</dbReference>
<dbReference type="SUPFAM" id="SSF48726">
    <property type="entry name" value="Immunoglobulin"/>
    <property type="match status" value="1"/>
</dbReference>
<dbReference type="InterPro" id="IPR013106">
    <property type="entry name" value="Ig_V-set"/>
</dbReference>
<reference evidence="7 8" key="1">
    <citation type="journal article" date="2007" name="Nature">
        <title>Genome of the marsupial Monodelphis domestica reveals innovation in non-coding sequences.</title>
        <authorList>
            <person name="Mikkelsen T.S."/>
            <person name="Wakefield M.J."/>
            <person name="Aken B."/>
            <person name="Amemiya C.T."/>
            <person name="Chang J.L."/>
            <person name="Duke S."/>
            <person name="Garber M."/>
            <person name="Gentles A.J."/>
            <person name="Goodstadt L."/>
            <person name="Heger A."/>
            <person name="Jurka J."/>
            <person name="Kamal M."/>
            <person name="Mauceli E."/>
            <person name="Searle S.M."/>
            <person name="Sharpe T."/>
            <person name="Baker M.L."/>
            <person name="Batzer M.A."/>
            <person name="Benos P.V."/>
            <person name="Belov K."/>
            <person name="Clamp M."/>
            <person name="Cook A."/>
            <person name="Cuff J."/>
            <person name="Das R."/>
            <person name="Davidow L."/>
            <person name="Deakin J.E."/>
            <person name="Fazzari M.J."/>
            <person name="Glass J.L."/>
            <person name="Grabherr M."/>
            <person name="Greally J.M."/>
            <person name="Gu W."/>
            <person name="Hore T.A."/>
            <person name="Huttley G.A."/>
            <person name="Kleber M."/>
            <person name="Jirtle R.L."/>
            <person name="Koina E."/>
            <person name="Lee J.T."/>
            <person name="Mahony S."/>
            <person name="Marra M.A."/>
            <person name="Miller R.D."/>
            <person name="Nicholls R.D."/>
            <person name="Oda M."/>
            <person name="Papenfuss A.T."/>
            <person name="Parra Z.E."/>
            <person name="Pollock D.D."/>
            <person name="Ray D.A."/>
            <person name="Schein J.E."/>
            <person name="Speed T.P."/>
            <person name="Thompson K."/>
            <person name="VandeBerg J.L."/>
            <person name="Wade C.M."/>
            <person name="Walker J.A."/>
            <person name="Waters P.D."/>
            <person name="Webber C."/>
            <person name="Weidman J.R."/>
            <person name="Xie X."/>
            <person name="Zody M.C."/>
            <person name="Baldwin J."/>
            <person name="Abdouelleil A."/>
            <person name="Abdulkadir J."/>
            <person name="Abebe A."/>
            <person name="Abera B."/>
            <person name="Abreu J."/>
            <person name="Acer S.C."/>
            <person name="Aftuck L."/>
            <person name="Alexander A."/>
            <person name="An P."/>
            <person name="Anderson E."/>
            <person name="Anderson S."/>
            <person name="Arachi H."/>
            <person name="Azer M."/>
            <person name="Bachantsang P."/>
            <person name="Barry A."/>
            <person name="Bayul T."/>
            <person name="Berlin A."/>
            <person name="Bessette D."/>
            <person name="Bloom T."/>
            <person name="Bloom T."/>
            <person name="Boguslavskiy L."/>
            <person name="Bonnet C."/>
            <person name="Boukhgalter B."/>
            <person name="Bourzgui I."/>
            <person name="Brown A."/>
            <person name="Cahill P."/>
            <person name="Channer S."/>
            <person name="Cheshatsang Y."/>
            <person name="Chuda L."/>
            <person name="Citroen M."/>
            <person name="Collymore A."/>
            <person name="Cooke P."/>
            <person name="Costello M."/>
            <person name="D'Aco K."/>
            <person name="Daza R."/>
            <person name="De Haan G."/>
            <person name="DeGray S."/>
            <person name="DeMaso C."/>
            <person name="Dhargay N."/>
            <person name="Dooley K."/>
            <person name="Dooley E."/>
            <person name="Doricent M."/>
            <person name="Dorje P."/>
            <person name="Dorjee K."/>
            <person name="Dupes A."/>
            <person name="Elong R."/>
            <person name="Falk J."/>
            <person name="Farina A."/>
            <person name="Faro S."/>
            <person name="Ferguson D."/>
            <person name="Fisher S."/>
            <person name="Foley C.D."/>
            <person name="Franke A."/>
            <person name="Friedrich D."/>
            <person name="Gadbois L."/>
            <person name="Gearin G."/>
            <person name="Gearin C.R."/>
            <person name="Giannoukos G."/>
            <person name="Goode T."/>
            <person name="Graham J."/>
            <person name="Grandbois E."/>
            <person name="Grewal S."/>
            <person name="Gyaltsen K."/>
            <person name="Hafez N."/>
            <person name="Hagos B."/>
            <person name="Hall J."/>
            <person name="Henson C."/>
            <person name="Hollinger A."/>
            <person name="Honan T."/>
            <person name="Huard M.D."/>
            <person name="Hughes L."/>
            <person name="Hurhula B."/>
            <person name="Husby M.E."/>
            <person name="Kamat A."/>
            <person name="Kanga B."/>
            <person name="Kashin S."/>
            <person name="Khazanovich D."/>
            <person name="Kisner P."/>
            <person name="Lance K."/>
            <person name="Lara M."/>
            <person name="Lee W."/>
            <person name="Lennon N."/>
            <person name="Letendre F."/>
            <person name="LeVine R."/>
            <person name="Lipovsky A."/>
            <person name="Liu X."/>
            <person name="Liu J."/>
            <person name="Liu S."/>
            <person name="Lokyitsang T."/>
            <person name="Lokyitsang Y."/>
            <person name="Lubonja R."/>
            <person name="Lui A."/>
            <person name="MacDonald P."/>
            <person name="Magnisalis V."/>
            <person name="Maru K."/>
            <person name="Matthews C."/>
            <person name="McCusker W."/>
            <person name="McDonough S."/>
            <person name="Mehta T."/>
            <person name="Meldrim J."/>
            <person name="Meneus L."/>
            <person name="Mihai O."/>
            <person name="Mihalev A."/>
            <person name="Mihova T."/>
            <person name="Mittelman R."/>
            <person name="Mlenga V."/>
            <person name="Montmayeur A."/>
            <person name="Mulrain L."/>
            <person name="Navidi A."/>
            <person name="Naylor J."/>
            <person name="Negash T."/>
            <person name="Nguyen T."/>
            <person name="Nguyen N."/>
            <person name="Nicol R."/>
            <person name="Norbu C."/>
            <person name="Norbu N."/>
            <person name="Novod N."/>
            <person name="O'Neill B."/>
            <person name="Osman S."/>
            <person name="Markiewicz E."/>
            <person name="Oyono O.L."/>
            <person name="Patti C."/>
            <person name="Phunkhang P."/>
            <person name="Pierre F."/>
            <person name="Priest M."/>
            <person name="Raghuraman S."/>
            <person name="Rege F."/>
            <person name="Reyes R."/>
            <person name="Rise C."/>
            <person name="Rogov P."/>
            <person name="Ross K."/>
            <person name="Ryan E."/>
            <person name="Settipalli S."/>
            <person name="Shea T."/>
            <person name="Sherpa N."/>
            <person name="Shi L."/>
            <person name="Shih D."/>
            <person name="Sparrow T."/>
            <person name="Spaulding J."/>
            <person name="Stalker J."/>
            <person name="Stange-Thomann N."/>
            <person name="Stavropoulos S."/>
            <person name="Stone C."/>
            <person name="Strader C."/>
            <person name="Tesfaye S."/>
            <person name="Thomson T."/>
            <person name="Thoulutsang Y."/>
            <person name="Thoulutsang D."/>
            <person name="Topham K."/>
            <person name="Topping I."/>
            <person name="Tsamla T."/>
            <person name="Vassiliev H."/>
            <person name="Vo A."/>
            <person name="Wangchuk T."/>
            <person name="Wangdi T."/>
            <person name="Weiand M."/>
            <person name="Wilkinson J."/>
            <person name="Wilson A."/>
            <person name="Yadav S."/>
            <person name="Young G."/>
            <person name="Yu Q."/>
            <person name="Zembek L."/>
            <person name="Zhong D."/>
            <person name="Zimmer A."/>
            <person name="Zwirko Z."/>
            <person name="Jaffe D.B."/>
            <person name="Alvarez P."/>
            <person name="Brockman W."/>
            <person name="Butler J."/>
            <person name="Chin C."/>
            <person name="Gnerre S."/>
            <person name="MacCallum I."/>
            <person name="Graves J.A."/>
            <person name="Ponting C.P."/>
            <person name="Breen M."/>
            <person name="Samollow P.B."/>
            <person name="Lander E.S."/>
            <person name="Lindblad-Toh K."/>
        </authorList>
    </citation>
    <scope>NUCLEOTIDE SEQUENCE [LARGE SCALE GENOMIC DNA]</scope>
</reference>
<evidence type="ECO:0000256" key="4">
    <source>
        <dbReference type="ARBA" id="ARBA00023319"/>
    </source>
</evidence>
<dbReference type="Ensembl" id="ENSMODT00000040244.2">
    <property type="protein sequence ID" value="ENSMODP00000038644.2"/>
    <property type="gene ID" value="ENSMODG00000025749.2"/>
</dbReference>
<dbReference type="InterPro" id="IPR013783">
    <property type="entry name" value="Ig-like_fold"/>
</dbReference>
<proteinExistence type="predicted"/>
<accession>F7FSQ0</accession>
<feature type="domain" description="Ig-like" evidence="6">
    <location>
        <begin position="13"/>
        <end position="118"/>
    </location>
</feature>
<evidence type="ECO:0000313" key="8">
    <source>
        <dbReference type="Proteomes" id="UP000002280"/>
    </source>
</evidence>
<dbReference type="eggNOG" id="ENOG502SVGE">
    <property type="taxonomic scope" value="Eukaryota"/>
</dbReference>
<evidence type="ECO:0000256" key="3">
    <source>
        <dbReference type="ARBA" id="ARBA00023180"/>
    </source>
</evidence>
<dbReference type="ExpressionAtlas" id="F7FSQ0">
    <property type="expression patterns" value="baseline"/>
</dbReference>
<keyword evidence="4" id="KW-0393">Immunoglobulin domain</keyword>
<evidence type="ECO:0000256" key="5">
    <source>
        <dbReference type="SAM" id="SignalP"/>
    </source>
</evidence>
<dbReference type="PANTHER" id="PTHR19971">
    <property type="entry name" value="SIGNAL-REGULATORY PROTEIN BETA"/>
    <property type="match status" value="1"/>
</dbReference>
<dbReference type="FunFam" id="2.60.40.10:FF:000295">
    <property type="entry name" value="Tyrosine-protein phosphatase non-receptor type substrate 1"/>
    <property type="match status" value="1"/>
</dbReference>
<protein>
    <recommendedName>
        <fullName evidence="6">Ig-like domain-containing protein</fullName>
    </recommendedName>
</protein>
<organism evidence="7 8">
    <name type="scientific">Monodelphis domestica</name>
    <name type="common">Gray short-tailed opossum</name>
    <dbReference type="NCBI Taxonomy" id="13616"/>
    <lineage>
        <taxon>Eukaryota</taxon>
        <taxon>Metazoa</taxon>
        <taxon>Chordata</taxon>
        <taxon>Craniata</taxon>
        <taxon>Vertebrata</taxon>
        <taxon>Euteleostomi</taxon>
        <taxon>Mammalia</taxon>
        <taxon>Metatheria</taxon>
        <taxon>Didelphimorphia</taxon>
        <taxon>Didelphidae</taxon>
        <taxon>Monodelphis</taxon>
    </lineage>
</organism>
<dbReference type="Bgee" id="ENSMODG00000025749">
    <property type="expression patterns" value="Expressed in lung and 7 other cell types or tissues"/>
</dbReference>
<evidence type="ECO:0000259" key="6">
    <source>
        <dbReference type="PROSITE" id="PS50835"/>
    </source>
</evidence>
<keyword evidence="8" id="KW-1185">Reference proteome</keyword>